<dbReference type="GO" id="GO:0045214">
    <property type="term" value="P:sarcomere organization"/>
    <property type="evidence" value="ECO:0007669"/>
    <property type="project" value="TreeGrafter"/>
</dbReference>
<comment type="subcellular location">
    <subcellularLocation>
        <location evidence="1">Cytoplasm</location>
    </subcellularLocation>
</comment>
<feature type="chain" id="PRO_5025508914" evidence="8">
    <location>
        <begin position="27"/>
        <end position="1406"/>
    </location>
</feature>
<evidence type="ECO:0000256" key="5">
    <source>
        <dbReference type="ARBA" id="ARBA00023179"/>
    </source>
</evidence>
<dbReference type="FunFam" id="2.60.40.10:FF:000192">
    <property type="entry name" value="Myomesin 1"/>
    <property type="match status" value="1"/>
</dbReference>
<evidence type="ECO:0000256" key="4">
    <source>
        <dbReference type="ARBA" id="ARBA00022737"/>
    </source>
</evidence>
<dbReference type="SMART" id="SM00408">
    <property type="entry name" value="IGc2"/>
    <property type="match status" value="3"/>
</dbReference>
<dbReference type="FunFam" id="2.60.40.10:FF:000222">
    <property type="entry name" value="Myomesin 1"/>
    <property type="match status" value="1"/>
</dbReference>
<keyword evidence="2" id="KW-0787">Thick filament</keyword>
<dbReference type="GeneTree" id="ENSGT00940000154982"/>
<accession>A0A673ZL49</accession>
<keyword evidence="6" id="KW-0393">Immunoglobulin domain</keyword>
<evidence type="ECO:0000256" key="7">
    <source>
        <dbReference type="SAM" id="MobiDB-lite"/>
    </source>
</evidence>
<evidence type="ECO:0000256" key="1">
    <source>
        <dbReference type="ARBA" id="ARBA00004496"/>
    </source>
</evidence>
<protein>
    <submittedName>
        <fullName evidence="11">Myomesin 1</fullName>
    </submittedName>
</protein>
<evidence type="ECO:0000259" key="10">
    <source>
        <dbReference type="PROSITE" id="PS50853"/>
    </source>
</evidence>
<organism evidence="11 12">
    <name type="scientific">Salmo trutta</name>
    <name type="common">Brown trout</name>
    <dbReference type="NCBI Taxonomy" id="8032"/>
    <lineage>
        <taxon>Eukaryota</taxon>
        <taxon>Metazoa</taxon>
        <taxon>Chordata</taxon>
        <taxon>Craniata</taxon>
        <taxon>Vertebrata</taxon>
        <taxon>Euteleostomi</taxon>
        <taxon>Actinopterygii</taxon>
        <taxon>Neopterygii</taxon>
        <taxon>Teleostei</taxon>
        <taxon>Protacanthopterygii</taxon>
        <taxon>Salmoniformes</taxon>
        <taxon>Salmonidae</taxon>
        <taxon>Salmoninae</taxon>
        <taxon>Salmo</taxon>
    </lineage>
</organism>
<dbReference type="PROSITE" id="PS50835">
    <property type="entry name" value="IG_LIKE"/>
    <property type="match status" value="4"/>
</dbReference>
<feature type="region of interest" description="Disordered" evidence="7">
    <location>
        <begin position="652"/>
        <end position="680"/>
    </location>
</feature>
<dbReference type="OMA" id="ECVLLMF"/>
<sequence>MYCHKSNVSFHGLILLCFPFPWKVICVPHSNVYVKEYPAPFTKEDHKSYSHVMPLGDTFSVQRIYENEEYHKCMNEDSLMHAPEFVIKPRSHTVWEKQCVRLHCTVSGWPDPRVIWYKNNVTIDPMARPGKYKLQSSYNVHSLQIDRCDFDDTAQYRVSAMNSRGELSTFASVVVKRFKGEVDETLPMPRHGIVSEYGITFETHIVDGFGVSFGREGETMSLGAMVIISPNLARYQPEVQWYRDDVLLQPSKWCQMHWSGDKATLTLTHLNKEDEGLYTLRITTKTKYETYSAYVFVRDADAEVEGAPGAPLDVTCQDANKDYVIVTWKQPAVDGGNSILGYFVDRCEVGTTHWSQCNDTPIKFARFPVTGLVEGRSYTFRVRAVNKSGMSRPSRTSEVVAAMDPADRARMRGTSAPWTGQIIVTEEEPAEGVVPGRPKELEVAEATKNYVVLSWKPPGERGHEGIMYYVEKCVSGTDSWQRVNTEIPVKSPRYALFDLAEGKAYRFRVRCCNSAGVGEPSEATEATTVGDKLDIPSAPGRVVPTRNTATSVVVSWEASRNAKELVGYYIEASIVGSKTFEPCNNKPVKTTRFICHGLVTGESYVFRVKALNAAGLSECSQESEAIEVKAAIAVITNQPTLVPLSRVIHPLPNQPSPPLTSSGHEMSATTTPPVSSAVPASPTPPYGISILECVRDSMVLAWKQPTFIGGADITGYFVDYREVINGVPGKWHEANVKAVSDRAYRVSDLKENRKYQFQVRAANMAGVGIPSLPSETFICEEWTIAVPGPPHDLQVTEVRANTLVLLFKPPVYQGRDPVNGFYIDIKEADAEEEAWRGVNEKAISTNYMKIKILKEGETYVFRVRAQNKAGVGKASEPTEPVLAETKPGTTEIVVDIDDDGVISMNFACSNLTPDSKFVWSKNYKEITDETRITVATSGEKSKAIFNMPAEDDIGIYSCAVTHTNGESSSYTLSAEELRKLLEISHDHKFPIIPLKTELAVELQEKGRVRFWLQAEKISANGKIQYVFNDNTLSQGEKYKMNFNKDTGVIEMIMESLLQEDEGTFTFQLQDGKATNQSSLVLIGEVFKQLQKESEFMCKEWHRKQGPHFVEYLSYEVTPECCVFLKCKVGNIKKETVALWYKDGREVKGDGNLTFTEGVLNLEIAQISKKDAGVYEIVMKDDRGKDTSTLNLTEQDLMNEMFSHIAKSSTALKIQSTEEGIRLYSFVSYYNEALQVTWHHKDSAIAFTDRIKSGVVGEQLWLQITEPTEKDKGKYAIEFHDGKGGLKRTVELAGQAQWPNLVLLFSDRARVAGGLPDVVTIQELKALNLTCNISGDPVPEVVWLKNEREIVSDDHYIMKFESGKYASFTITTVNTTDSGKYSILVKNKYGTESADFTISVFSPDSKK</sequence>
<dbReference type="SMART" id="SM00060">
    <property type="entry name" value="FN3"/>
    <property type="match status" value="5"/>
</dbReference>
<dbReference type="FunFam" id="2.60.40.10:FF:000029">
    <property type="entry name" value="Myomesin 1"/>
    <property type="match status" value="1"/>
</dbReference>
<keyword evidence="3" id="KW-0963">Cytoplasm</keyword>
<feature type="domain" description="Fibronectin type-III" evidence="10">
    <location>
        <begin position="437"/>
        <end position="531"/>
    </location>
</feature>
<name>A0A673ZL49_SALTR</name>
<dbReference type="SUPFAM" id="SSF49265">
    <property type="entry name" value="Fibronectin type III"/>
    <property type="match status" value="3"/>
</dbReference>
<feature type="domain" description="Ig-like" evidence="9">
    <location>
        <begin position="83"/>
        <end position="174"/>
    </location>
</feature>
<dbReference type="InterPro" id="IPR036116">
    <property type="entry name" value="FN3_sf"/>
</dbReference>
<feature type="domain" description="Ig-like" evidence="9">
    <location>
        <begin position="1298"/>
        <end position="1398"/>
    </location>
</feature>
<evidence type="ECO:0000256" key="2">
    <source>
        <dbReference type="ARBA" id="ARBA00022433"/>
    </source>
</evidence>
<gene>
    <name evidence="11" type="primary">MYOM1</name>
    <name evidence="11" type="synonym">LOC115154583</name>
</gene>
<keyword evidence="5" id="KW-0514">Muscle protein</keyword>
<feature type="signal peptide" evidence="8">
    <location>
        <begin position="1"/>
        <end position="26"/>
    </location>
</feature>
<evidence type="ECO:0000259" key="9">
    <source>
        <dbReference type="PROSITE" id="PS50835"/>
    </source>
</evidence>
<dbReference type="InterPro" id="IPR036179">
    <property type="entry name" value="Ig-like_dom_sf"/>
</dbReference>
<dbReference type="SUPFAM" id="SSF48726">
    <property type="entry name" value="Immunoglobulin"/>
    <property type="match status" value="5"/>
</dbReference>
<dbReference type="FunFam" id="2.60.40.10:FF:000124">
    <property type="entry name" value="Myomesin 1"/>
    <property type="match status" value="1"/>
</dbReference>
<feature type="domain" description="Ig-like" evidence="9">
    <location>
        <begin position="1106"/>
        <end position="1192"/>
    </location>
</feature>
<dbReference type="Ensembl" id="ENSSTUT00000049618.1">
    <property type="protein sequence ID" value="ENSSTUP00000047578.1"/>
    <property type="gene ID" value="ENSSTUG00000019093.1"/>
</dbReference>
<dbReference type="Pfam" id="PF00041">
    <property type="entry name" value="fn3"/>
    <property type="match status" value="5"/>
</dbReference>
<dbReference type="FunFam" id="2.60.40.10:FF:000197">
    <property type="entry name" value="Myomesin 1"/>
    <property type="match status" value="1"/>
</dbReference>
<dbReference type="InterPro" id="IPR003599">
    <property type="entry name" value="Ig_sub"/>
</dbReference>
<dbReference type="Proteomes" id="UP000472277">
    <property type="component" value="Chromosome 2"/>
</dbReference>
<reference evidence="11" key="1">
    <citation type="submission" date="2025-08" db="UniProtKB">
        <authorList>
            <consortium name="Ensembl"/>
        </authorList>
    </citation>
    <scope>IDENTIFICATION</scope>
</reference>
<dbReference type="SMART" id="SM00409">
    <property type="entry name" value="IG"/>
    <property type="match status" value="5"/>
</dbReference>
<evidence type="ECO:0000256" key="6">
    <source>
        <dbReference type="ARBA" id="ARBA00023319"/>
    </source>
</evidence>
<dbReference type="FunFam" id="2.60.40.10:FF:000179">
    <property type="entry name" value="Myomesin 2"/>
    <property type="match status" value="1"/>
</dbReference>
<proteinExistence type="predicted"/>
<dbReference type="Pfam" id="PF07679">
    <property type="entry name" value="I-set"/>
    <property type="match status" value="4"/>
</dbReference>
<feature type="compositionally biased region" description="Low complexity" evidence="7">
    <location>
        <begin position="667"/>
        <end position="680"/>
    </location>
</feature>
<dbReference type="InterPro" id="IPR013783">
    <property type="entry name" value="Ig-like_fold"/>
</dbReference>
<keyword evidence="8" id="KW-0732">Signal</keyword>
<dbReference type="CDD" id="cd20951">
    <property type="entry name" value="IgI_titin_I1-like"/>
    <property type="match status" value="1"/>
</dbReference>
<evidence type="ECO:0000256" key="3">
    <source>
        <dbReference type="ARBA" id="ARBA00022490"/>
    </source>
</evidence>
<evidence type="ECO:0000313" key="11">
    <source>
        <dbReference type="Ensembl" id="ENSSTUP00000047578.1"/>
    </source>
</evidence>
<keyword evidence="12" id="KW-1185">Reference proteome</keyword>
<feature type="domain" description="Ig-like" evidence="9">
    <location>
        <begin position="880"/>
        <end position="973"/>
    </location>
</feature>
<dbReference type="FunFam" id="2.60.40.10:FF:002172">
    <property type="entry name" value="Myomesin 1a (skelemin)"/>
    <property type="match status" value="2"/>
</dbReference>
<dbReference type="Gene3D" id="2.60.40.10">
    <property type="entry name" value="Immunoglobulins"/>
    <property type="match status" value="12"/>
</dbReference>
<dbReference type="InterPro" id="IPR003598">
    <property type="entry name" value="Ig_sub2"/>
</dbReference>
<dbReference type="InterPro" id="IPR013098">
    <property type="entry name" value="Ig_I-set"/>
</dbReference>
<dbReference type="PRINTS" id="PR00014">
    <property type="entry name" value="FNTYPEIII"/>
</dbReference>
<feature type="domain" description="Fibronectin type-III" evidence="10">
    <location>
        <begin position="538"/>
        <end position="631"/>
    </location>
</feature>
<evidence type="ECO:0000256" key="8">
    <source>
        <dbReference type="SAM" id="SignalP"/>
    </source>
</evidence>
<dbReference type="FunFam" id="2.60.40.10:FF:000069">
    <property type="entry name" value="Alpha-protein kinase 3"/>
    <property type="match status" value="1"/>
</dbReference>
<dbReference type="CDD" id="cd00063">
    <property type="entry name" value="FN3"/>
    <property type="match status" value="5"/>
</dbReference>
<dbReference type="InterPro" id="IPR003961">
    <property type="entry name" value="FN3_dom"/>
</dbReference>
<dbReference type="InterPro" id="IPR050964">
    <property type="entry name" value="Striated_Muscle_Regulatory"/>
</dbReference>
<dbReference type="InterPro" id="IPR007110">
    <property type="entry name" value="Ig-like_dom"/>
</dbReference>
<keyword evidence="4" id="KW-0677">Repeat</keyword>
<dbReference type="GO" id="GO:0031430">
    <property type="term" value="C:M band"/>
    <property type="evidence" value="ECO:0007669"/>
    <property type="project" value="TreeGrafter"/>
</dbReference>
<dbReference type="GO" id="GO:0005198">
    <property type="term" value="F:structural molecule activity"/>
    <property type="evidence" value="ECO:0007669"/>
    <property type="project" value="UniProtKB-ARBA"/>
</dbReference>
<reference evidence="11" key="2">
    <citation type="submission" date="2025-09" db="UniProtKB">
        <authorList>
            <consortium name="Ensembl"/>
        </authorList>
    </citation>
    <scope>IDENTIFICATION</scope>
</reference>
<feature type="domain" description="Fibronectin type-III" evidence="10">
    <location>
        <begin position="789"/>
        <end position="888"/>
    </location>
</feature>
<dbReference type="PANTHER" id="PTHR13817">
    <property type="entry name" value="TITIN"/>
    <property type="match status" value="1"/>
</dbReference>
<dbReference type="FunFam" id="2.60.40.10:FF:000134">
    <property type="entry name" value="Myomesin 1"/>
    <property type="match status" value="1"/>
</dbReference>
<dbReference type="GO" id="GO:0032982">
    <property type="term" value="C:myosin filament"/>
    <property type="evidence" value="ECO:0007669"/>
    <property type="project" value="UniProtKB-KW"/>
</dbReference>
<feature type="domain" description="Fibronectin type-III" evidence="10">
    <location>
        <begin position="310"/>
        <end position="404"/>
    </location>
</feature>
<feature type="domain" description="Fibronectin type-III" evidence="10">
    <location>
        <begin position="684"/>
        <end position="782"/>
    </location>
</feature>
<dbReference type="PROSITE" id="PS50853">
    <property type="entry name" value="FN3"/>
    <property type="match status" value="5"/>
</dbReference>
<dbReference type="PANTHER" id="PTHR13817:SF16">
    <property type="entry name" value="MYOMESIN-1"/>
    <property type="match status" value="1"/>
</dbReference>
<dbReference type="CDD" id="cd00096">
    <property type="entry name" value="Ig"/>
    <property type="match status" value="1"/>
</dbReference>
<evidence type="ECO:0000313" key="12">
    <source>
        <dbReference type="Proteomes" id="UP000472277"/>
    </source>
</evidence>